<gene>
    <name evidence="5" type="ORF">MEDL_29850</name>
</gene>
<dbReference type="Gene3D" id="3.40.220.10">
    <property type="entry name" value="Leucine Aminopeptidase, subunit E, domain 1"/>
    <property type="match status" value="1"/>
</dbReference>
<organism evidence="5 6">
    <name type="scientific">Mytilus edulis</name>
    <name type="common">Blue mussel</name>
    <dbReference type="NCBI Taxonomy" id="6550"/>
    <lineage>
        <taxon>Eukaryota</taxon>
        <taxon>Metazoa</taxon>
        <taxon>Spiralia</taxon>
        <taxon>Lophotrochozoa</taxon>
        <taxon>Mollusca</taxon>
        <taxon>Bivalvia</taxon>
        <taxon>Autobranchia</taxon>
        <taxon>Pteriomorphia</taxon>
        <taxon>Mytilida</taxon>
        <taxon>Mytiloidea</taxon>
        <taxon>Mytilidae</taxon>
        <taxon>Mytilinae</taxon>
        <taxon>Mytilus</taxon>
    </lineage>
</organism>
<feature type="repeat" description="ANK" evidence="3">
    <location>
        <begin position="568"/>
        <end position="600"/>
    </location>
</feature>
<dbReference type="OrthoDB" id="194358at2759"/>
<evidence type="ECO:0000313" key="5">
    <source>
        <dbReference type="EMBL" id="CAG2216105.1"/>
    </source>
</evidence>
<dbReference type="InterPro" id="IPR043472">
    <property type="entry name" value="Macro_dom-like"/>
</dbReference>
<dbReference type="AlphaFoldDB" id="A0A8S3SDE8"/>
<evidence type="ECO:0000256" key="2">
    <source>
        <dbReference type="ARBA" id="ARBA00023043"/>
    </source>
</evidence>
<dbReference type="InterPro" id="IPR002110">
    <property type="entry name" value="Ankyrin_rpt"/>
</dbReference>
<dbReference type="InterPro" id="IPR027417">
    <property type="entry name" value="P-loop_NTPase"/>
</dbReference>
<dbReference type="SMART" id="SM00248">
    <property type="entry name" value="ANK"/>
    <property type="match status" value="4"/>
</dbReference>
<dbReference type="Pfam" id="PF20720">
    <property type="entry name" value="nSTAND3"/>
    <property type="match status" value="1"/>
</dbReference>
<dbReference type="Pfam" id="PF12796">
    <property type="entry name" value="Ank_2"/>
    <property type="match status" value="2"/>
</dbReference>
<dbReference type="Gene3D" id="1.25.40.20">
    <property type="entry name" value="Ankyrin repeat-containing domain"/>
    <property type="match status" value="2"/>
</dbReference>
<dbReference type="Proteomes" id="UP000683360">
    <property type="component" value="Unassembled WGS sequence"/>
</dbReference>
<proteinExistence type="predicted"/>
<dbReference type="PANTHER" id="PTHR24198:SF165">
    <property type="entry name" value="ANKYRIN REPEAT-CONTAINING PROTEIN-RELATED"/>
    <property type="match status" value="1"/>
</dbReference>
<keyword evidence="6" id="KW-1185">Reference proteome</keyword>
<dbReference type="SUPFAM" id="SSF52949">
    <property type="entry name" value="Macro domain-like"/>
    <property type="match status" value="1"/>
</dbReference>
<dbReference type="SUPFAM" id="SSF48403">
    <property type="entry name" value="Ankyrin repeat"/>
    <property type="match status" value="1"/>
</dbReference>
<dbReference type="PANTHER" id="PTHR24198">
    <property type="entry name" value="ANKYRIN REPEAT AND PROTEIN KINASE DOMAIN-CONTAINING PROTEIN"/>
    <property type="match status" value="1"/>
</dbReference>
<dbReference type="InterPro" id="IPR049050">
    <property type="entry name" value="nSTAND3"/>
</dbReference>
<feature type="repeat" description="ANK" evidence="3">
    <location>
        <begin position="497"/>
        <end position="529"/>
    </location>
</feature>
<comment type="caution">
    <text evidence="5">The sequence shown here is derived from an EMBL/GenBank/DDBJ whole genome shotgun (WGS) entry which is preliminary data.</text>
</comment>
<protein>
    <recommendedName>
        <fullName evidence="4">Novel STAND NTPase 3 domain-containing protein</fullName>
    </recommendedName>
</protein>
<reference evidence="5" key="1">
    <citation type="submission" date="2021-03" db="EMBL/GenBank/DDBJ databases">
        <authorList>
            <person name="Bekaert M."/>
        </authorList>
    </citation>
    <scope>NUCLEOTIDE SEQUENCE</scope>
</reference>
<dbReference type="PROSITE" id="PS50088">
    <property type="entry name" value="ANK_REPEAT"/>
    <property type="match status" value="2"/>
</dbReference>
<feature type="domain" description="Novel STAND NTPase 3" evidence="4">
    <location>
        <begin position="338"/>
        <end position="467"/>
    </location>
</feature>
<evidence type="ECO:0000313" key="6">
    <source>
        <dbReference type="Proteomes" id="UP000683360"/>
    </source>
</evidence>
<accession>A0A8S3SDE8</accession>
<evidence type="ECO:0000256" key="1">
    <source>
        <dbReference type="ARBA" id="ARBA00022737"/>
    </source>
</evidence>
<dbReference type="EMBL" id="CAJPWZ010001469">
    <property type="protein sequence ID" value="CAG2216105.1"/>
    <property type="molecule type" value="Genomic_DNA"/>
</dbReference>
<sequence length="639" mass="73182">MSLKFVFGDLLTIGDVDIIVHQVNCLCVKPHGLSKTIAIKYPWADIYSKRRAEGHKNLAVLEDRGEPGTVKLFRSPHQLHPDVACFLSQWDFGTADKNFRNIPPYKDTRGNRIIWFKQCLEQLKELNVKTVGLPDHIGCGLGGGDWTTYFQIIENFAKANDINFILSMITSFPTIDTFNFRMDVGENSICFMLSIYNVKFASKLREDIVELSIKYCYGCAVDHPSQIQHTCLMWNELEHLEMHFEEALSDIDHKAVRTNWQEEMKKIEQSDWTSSYTVDISEHARGIHFLNYSTMLNGVGKFYQNQIDYTRTYRTSVHSFKDFQTETLQDWTSKLAKFVITKATQYIYKCIQENNLILIVGPTGSGKSANAYHVAFRLKEESGYTVIPARQSTDITHYHIPDKKQVFVVDDFIGKYAVGEMDAGLWEQNWSLLNMILSDNINTKLILTLRTYVWQSERYKCLSMSAFTCDLLSDKISLSLTERWCIYTQMVNKKDSNGNIPLHVACMKGHMKIVKLLVENKSFIDIANKEGLKPFYYACENGYTQVAKYLLQHLSSSINVNEKYKKRNNGSVLHIASAKGFMELVNLLLKFKADANIQDAKGCTPLHLASNITVVRALLNSKANINAVDFWRKSFISCL</sequence>
<dbReference type="SUPFAM" id="SSF52540">
    <property type="entry name" value="P-loop containing nucleoside triphosphate hydrolases"/>
    <property type="match status" value="1"/>
</dbReference>
<dbReference type="InterPro" id="IPR036770">
    <property type="entry name" value="Ankyrin_rpt-contain_sf"/>
</dbReference>
<name>A0A8S3SDE8_MYTED</name>
<evidence type="ECO:0000259" key="4">
    <source>
        <dbReference type="Pfam" id="PF20720"/>
    </source>
</evidence>
<keyword evidence="2 3" id="KW-0040">ANK repeat</keyword>
<dbReference type="PROSITE" id="PS50297">
    <property type="entry name" value="ANK_REP_REGION"/>
    <property type="match status" value="2"/>
</dbReference>
<keyword evidence="1" id="KW-0677">Repeat</keyword>
<evidence type="ECO:0000256" key="3">
    <source>
        <dbReference type="PROSITE-ProRule" id="PRU00023"/>
    </source>
</evidence>